<dbReference type="AlphaFoldDB" id="A0A8S0VRX5"/>
<sequence length="285" mass="31656">MADSDATVPPSNFYGRPPKTPKPGKTPAPGTPHHDRLSSTTPFTSTALENDPVFVQAAVEMKGKFVGPVSPEVFLDRYLPTSAATPAMPQVDYAAFQRVASQSKELEMYEPLITALLPFCQGIELLNTSGVEDPDSGVFSGRRIKPDISCYKNECVPVADSCITQAHLMSTCIEVKNNYEDEPFTLKKNEEFEVDTSSARDTRGQLTVYANAIQALQSRTHTLTIFINKSRCRLMHWSKSCTVVTDAFDYTKENWLATFFWRFSHADDTTRGVDPTFSPYHHGGP</sequence>
<protein>
    <recommendedName>
        <fullName evidence="4">Fungal-type protein kinase domain-containing protein</fullName>
    </recommendedName>
</protein>
<comment type="caution">
    <text evidence="2">The sequence shown here is derived from an EMBL/GenBank/DDBJ whole genome shotgun (WGS) entry which is preliminary data.</text>
</comment>
<accession>A0A8S0VRX5</accession>
<keyword evidence="3" id="KW-1185">Reference proteome</keyword>
<evidence type="ECO:0000256" key="1">
    <source>
        <dbReference type="SAM" id="MobiDB-lite"/>
    </source>
</evidence>
<feature type="compositionally biased region" description="Pro residues" evidence="1">
    <location>
        <begin position="18"/>
        <end position="30"/>
    </location>
</feature>
<evidence type="ECO:0008006" key="4">
    <source>
        <dbReference type="Google" id="ProtNLM"/>
    </source>
</evidence>
<evidence type="ECO:0000313" key="3">
    <source>
        <dbReference type="Proteomes" id="UP000467700"/>
    </source>
</evidence>
<dbReference type="Proteomes" id="UP000467700">
    <property type="component" value="Unassembled WGS sequence"/>
</dbReference>
<name>A0A8S0VRX5_CYCAE</name>
<gene>
    <name evidence="2" type="ORF">AAE3_LOCUS7458</name>
</gene>
<dbReference type="EMBL" id="CACVBS010000047">
    <property type="protein sequence ID" value="CAA7265129.1"/>
    <property type="molecule type" value="Genomic_DNA"/>
</dbReference>
<organism evidence="2 3">
    <name type="scientific">Cyclocybe aegerita</name>
    <name type="common">Black poplar mushroom</name>
    <name type="synonym">Agrocybe aegerita</name>
    <dbReference type="NCBI Taxonomy" id="1973307"/>
    <lineage>
        <taxon>Eukaryota</taxon>
        <taxon>Fungi</taxon>
        <taxon>Dikarya</taxon>
        <taxon>Basidiomycota</taxon>
        <taxon>Agaricomycotina</taxon>
        <taxon>Agaricomycetes</taxon>
        <taxon>Agaricomycetidae</taxon>
        <taxon>Agaricales</taxon>
        <taxon>Agaricineae</taxon>
        <taxon>Bolbitiaceae</taxon>
        <taxon>Cyclocybe</taxon>
    </lineage>
</organism>
<reference evidence="2 3" key="1">
    <citation type="submission" date="2020-01" db="EMBL/GenBank/DDBJ databases">
        <authorList>
            <person name="Gupta K D."/>
        </authorList>
    </citation>
    <scope>NUCLEOTIDE SEQUENCE [LARGE SCALE GENOMIC DNA]</scope>
</reference>
<dbReference type="OrthoDB" id="2739948at2759"/>
<feature type="region of interest" description="Disordered" evidence="1">
    <location>
        <begin position="1"/>
        <end position="45"/>
    </location>
</feature>
<evidence type="ECO:0000313" key="2">
    <source>
        <dbReference type="EMBL" id="CAA7265129.1"/>
    </source>
</evidence>
<proteinExistence type="predicted"/>